<comment type="caution">
    <text evidence="6">The sequence shown here is derived from an EMBL/GenBank/DDBJ whole genome shotgun (WGS) entry which is preliminary data.</text>
</comment>
<dbReference type="InterPro" id="IPR043128">
    <property type="entry name" value="Rev_trsase/Diguanyl_cyclase"/>
</dbReference>
<dbReference type="SUPFAM" id="SSF56672">
    <property type="entry name" value="DNA/RNA polymerases"/>
    <property type="match status" value="1"/>
</dbReference>
<dbReference type="EMBL" id="JANPWB010000015">
    <property type="protein sequence ID" value="KAJ1091139.1"/>
    <property type="molecule type" value="Genomic_DNA"/>
</dbReference>
<accession>A0AAV7LKV2</accession>
<organism evidence="6 7">
    <name type="scientific">Pleurodeles waltl</name>
    <name type="common">Iberian ribbed newt</name>
    <dbReference type="NCBI Taxonomy" id="8319"/>
    <lineage>
        <taxon>Eukaryota</taxon>
        <taxon>Metazoa</taxon>
        <taxon>Chordata</taxon>
        <taxon>Craniata</taxon>
        <taxon>Vertebrata</taxon>
        <taxon>Euteleostomi</taxon>
        <taxon>Amphibia</taxon>
        <taxon>Batrachia</taxon>
        <taxon>Caudata</taxon>
        <taxon>Salamandroidea</taxon>
        <taxon>Salamandridae</taxon>
        <taxon>Pleurodelinae</taxon>
        <taxon>Pleurodeles</taxon>
    </lineage>
</organism>
<dbReference type="PROSITE" id="PS50158">
    <property type="entry name" value="ZF_CCHC"/>
    <property type="match status" value="1"/>
</dbReference>
<keyword evidence="3" id="KW-0862">Zinc</keyword>
<keyword evidence="3" id="KW-0479">Metal-binding</keyword>
<sequence length="750" mass="86198">MAAASMSQPPPFLNDAGEPSLLWKDWRRLFESYLIAIGRERFSPLRKQHILLHNLGVHGRKLYDNLTDFEEEEDEDEELDVYDKTLKKLEGHFGVKVNIVLERHKFFSRIQGREERVSSYIACLRGLAATCDFGHLEDSLIRDQLVRCTNNSKVQERLLTTSPSLKEAIEVVKSIEQTTECIKAFKNSSIKEDVMEVKHTPNQDNREQNEFEEQKVHEITNKKSVMGNSKNRCFRCGSVKHLANSPECSARNCICRKCGYKGHYARVCRGEKNENYGRKMVHKVEETQDNHNKFVLQVVENDISMKSQYLSCEIDLDGERIKMYADSCSPYTFINFDTYVSKFKDKGYELQPADISPGGYNSDPIPLKGMRSMQITFKGRSTRAKVYFTSKGSNILGWEHQRDLRIRLDPNRNDPVWLVGNPENNYFVCNEFPNLFEDKLGRLINYQHKIILKDGAVPVAHRARPVPLMMREPLKQELNRLEQLGIIEPIDSAFWVAPIVITKKSSGQGLRVCIDLRDLNANIWIERFPLPKINEMLSTMGPAIFFSVLDLSSAYHQVELHPSSRSLTSFITPFGAYRYRRMPFGLASAAAVFQRILQNILRDMEHVLCFQDDVLIYGNCKSEHDNTLRSVLQALDKAGMTIKKDKCRFGLSLVEYLGHTISEEGIKPKNNLVKAVKEALAPSNKQELRSFLGLAEYMAKFVKNFAMITTPLRSLLRKNIQFEWNQECQQAFEDIKEAIINSPHLGKFDP</sequence>
<protein>
    <recommendedName>
        <fullName evidence="2">ribonuclease H</fullName>
        <ecNumber evidence="2">3.1.26.4</ecNumber>
    </recommendedName>
</protein>
<dbReference type="GO" id="GO:0008270">
    <property type="term" value="F:zinc ion binding"/>
    <property type="evidence" value="ECO:0007669"/>
    <property type="project" value="UniProtKB-KW"/>
</dbReference>
<keyword evidence="3" id="KW-0863">Zinc-finger</keyword>
<evidence type="ECO:0000256" key="3">
    <source>
        <dbReference type="PROSITE-ProRule" id="PRU00047"/>
    </source>
</evidence>
<evidence type="ECO:0000256" key="2">
    <source>
        <dbReference type="ARBA" id="ARBA00012180"/>
    </source>
</evidence>
<dbReference type="CDD" id="cd01647">
    <property type="entry name" value="RT_LTR"/>
    <property type="match status" value="1"/>
</dbReference>
<evidence type="ECO:0000259" key="5">
    <source>
        <dbReference type="PROSITE" id="PS50878"/>
    </source>
</evidence>
<dbReference type="FunFam" id="3.30.70.270:FF:000023">
    <property type="entry name" value="Pol"/>
    <property type="match status" value="1"/>
</dbReference>
<evidence type="ECO:0000259" key="4">
    <source>
        <dbReference type="PROSITE" id="PS50158"/>
    </source>
</evidence>
<evidence type="ECO:0000313" key="6">
    <source>
        <dbReference type="EMBL" id="KAJ1091139.1"/>
    </source>
</evidence>
<keyword evidence="7" id="KW-1185">Reference proteome</keyword>
<dbReference type="PANTHER" id="PTHR37984">
    <property type="entry name" value="PROTEIN CBG26694"/>
    <property type="match status" value="1"/>
</dbReference>
<dbReference type="EC" id="3.1.26.4" evidence="2"/>
<dbReference type="InterPro" id="IPR000477">
    <property type="entry name" value="RT_dom"/>
</dbReference>
<dbReference type="SMART" id="SM00343">
    <property type="entry name" value="ZnF_C2HC"/>
    <property type="match status" value="2"/>
</dbReference>
<dbReference type="Pfam" id="PF00078">
    <property type="entry name" value="RVT_1"/>
    <property type="match status" value="1"/>
</dbReference>
<feature type="domain" description="CCHC-type" evidence="4">
    <location>
        <begin position="255"/>
        <end position="269"/>
    </location>
</feature>
<dbReference type="Proteomes" id="UP001066276">
    <property type="component" value="Chromosome 11"/>
</dbReference>
<evidence type="ECO:0000256" key="1">
    <source>
        <dbReference type="ARBA" id="ARBA00010879"/>
    </source>
</evidence>
<dbReference type="InterPro" id="IPR050951">
    <property type="entry name" value="Retrovirus_Pol_polyprotein"/>
</dbReference>
<dbReference type="GO" id="GO:0003676">
    <property type="term" value="F:nucleic acid binding"/>
    <property type="evidence" value="ECO:0007669"/>
    <property type="project" value="InterPro"/>
</dbReference>
<dbReference type="GO" id="GO:0004523">
    <property type="term" value="F:RNA-DNA hybrid ribonuclease activity"/>
    <property type="evidence" value="ECO:0007669"/>
    <property type="project" value="UniProtKB-EC"/>
</dbReference>
<dbReference type="PROSITE" id="PS50878">
    <property type="entry name" value="RT_POL"/>
    <property type="match status" value="1"/>
</dbReference>
<dbReference type="InterPro" id="IPR043502">
    <property type="entry name" value="DNA/RNA_pol_sf"/>
</dbReference>
<feature type="domain" description="Reverse transcriptase" evidence="5">
    <location>
        <begin position="483"/>
        <end position="661"/>
    </location>
</feature>
<dbReference type="AlphaFoldDB" id="A0AAV7LKV2"/>
<dbReference type="Gene3D" id="3.30.70.270">
    <property type="match status" value="2"/>
</dbReference>
<dbReference type="Gene3D" id="4.10.60.10">
    <property type="entry name" value="Zinc finger, CCHC-type"/>
    <property type="match status" value="1"/>
</dbReference>
<dbReference type="PANTHER" id="PTHR37984:SF9">
    <property type="entry name" value="INTEGRASE CATALYTIC DOMAIN-CONTAINING PROTEIN"/>
    <property type="match status" value="1"/>
</dbReference>
<dbReference type="InterPro" id="IPR001878">
    <property type="entry name" value="Znf_CCHC"/>
</dbReference>
<name>A0AAV7LKV2_PLEWA</name>
<gene>
    <name evidence="6" type="ORF">NDU88_004266</name>
</gene>
<proteinExistence type="inferred from homology"/>
<dbReference type="Gene3D" id="3.10.10.10">
    <property type="entry name" value="HIV Type 1 Reverse Transcriptase, subunit A, domain 1"/>
    <property type="match status" value="1"/>
</dbReference>
<comment type="similarity">
    <text evidence="1">Belongs to the beta type-B retroviral polymerase family. HERV class-II K(HML-2) pol subfamily.</text>
</comment>
<evidence type="ECO:0000313" key="7">
    <source>
        <dbReference type="Proteomes" id="UP001066276"/>
    </source>
</evidence>
<reference evidence="6" key="1">
    <citation type="journal article" date="2022" name="bioRxiv">
        <title>Sequencing and chromosome-scale assembly of the giantPleurodeles waltlgenome.</title>
        <authorList>
            <person name="Brown T."/>
            <person name="Elewa A."/>
            <person name="Iarovenko S."/>
            <person name="Subramanian E."/>
            <person name="Araus A.J."/>
            <person name="Petzold A."/>
            <person name="Susuki M."/>
            <person name="Suzuki K.-i.T."/>
            <person name="Hayashi T."/>
            <person name="Toyoda A."/>
            <person name="Oliveira C."/>
            <person name="Osipova E."/>
            <person name="Leigh N.D."/>
            <person name="Simon A."/>
            <person name="Yun M.H."/>
        </authorList>
    </citation>
    <scope>NUCLEOTIDE SEQUENCE</scope>
    <source>
        <strain evidence="6">20211129_DDA</strain>
        <tissue evidence="6">Liver</tissue>
    </source>
</reference>